<evidence type="ECO:0000256" key="3">
    <source>
        <dbReference type="ARBA" id="ARBA00022692"/>
    </source>
</evidence>
<feature type="transmembrane region" description="Helical" evidence="8">
    <location>
        <begin position="1138"/>
        <end position="1157"/>
    </location>
</feature>
<reference evidence="9 10" key="1">
    <citation type="submission" date="2022-05" db="EMBL/GenBank/DDBJ databases">
        <authorList>
            <consortium name="Genoscope - CEA"/>
            <person name="William W."/>
        </authorList>
    </citation>
    <scope>NUCLEOTIDE SEQUENCE [LARGE SCALE GENOMIC DNA]</scope>
</reference>
<keyword evidence="10" id="KW-1185">Reference proteome</keyword>
<feature type="transmembrane region" description="Helical" evidence="8">
    <location>
        <begin position="862"/>
        <end position="888"/>
    </location>
</feature>
<organism evidence="9 10">
    <name type="scientific">Porites lobata</name>
    <dbReference type="NCBI Taxonomy" id="104759"/>
    <lineage>
        <taxon>Eukaryota</taxon>
        <taxon>Metazoa</taxon>
        <taxon>Cnidaria</taxon>
        <taxon>Anthozoa</taxon>
        <taxon>Hexacorallia</taxon>
        <taxon>Scleractinia</taxon>
        <taxon>Fungiina</taxon>
        <taxon>Poritidae</taxon>
        <taxon>Porites</taxon>
    </lineage>
</organism>
<keyword evidence="7" id="KW-0325">Glycoprotein</keyword>
<evidence type="ECO:0008006" key="11">
    <source>
        <dbReference type="Google" id="ProtNLM"/>
    </source>
</evidence>
<dbReference type="InterPro" id="IPR050746">
    <property type="entry name" value="DAACS"/>
</dbReference>
<sequence>MARLRRKGTGEFPRKCCSCWVRIWRALKQDILLFMIIIGVVVGFIIGAAANPSVNEIVDPEQKATTIMLIGFPGELFMNMLKMLILPLIVASLICALATLDSKATGKIGRRTVLYYLTTTLLAVVLGIVLVVSIRPGDSGDKGEVKQKDANEPHRNLDSFLDLIRSCFPKNIVEATFRQKNTKYKSLSAKIKSYNKTVDVSNLNPNDSTIIYNNGTHNYTTVTDLIYPGSDTIPDGQKIASEGGMDVLGLVVFSIVFGIVLGRMGDRGTPLKALFETLNEVVMRMVTLVMWYSPIGICSMIAAKLAAMDDILNALRLLGMFMVTVIVGLLIHVFVVLPVIYVTITRKNPYRFMSGLREAMVTAFGTDSSSATLPTTFRCLEEKNSIDRRISRFVLPLGATVNMDGTALYEGVSAIWIAQLNRIPLAPGQIVTTVMTATAAAIGAAGIPSAGLVTMIIVLQAVNLPTEDIGLIMAVDWFLDRFRTCVNVMGDALGAGIVDHLSRDDIKLSELDANDETPLKHNGGALEDEVDDEEDPLKMTMNVMASKFGGRFRSSNNACSRCCSSFMGVISRNLLMVLLAVGAAVGFLIGALVNKPVQDITVPEKKATTTMLIGFPGELLMNMLQVIILPLIVASLITAVSHLDARSTGKIGRRALLFYLTTTLSAAILGMVLVSSIRPGRKDDPTGTAAKPRPYRNLDSFLDLIRSCFPSNLVEATFRQKRTQYRSDPGKYKVYNVTGNSPVKIGDNEEIINTILFNATVNITTISREEYPSSDTIPVGVGTNPTGGMNILGLAVFSIVFGIILGRMGPKAKPLTSFFSALNDAVMILVTLIMWYAPLGVCSLIAQRVASMEDIGGEMSRLALFIVTVMVGLIIHAFIILPLIFFVVRRTNPFKFMYGMKDAFMTAFGISSSAATLPTTIRCLEENNGVDPRISKFVLPLGATVNMDGAALYEAIAAIFIAQLNGYDLSGGKIIAICITATAIAIGAAGIPSAGSVTTIIVLQAVNLPLDDIGLIMAVDWFLDRFRTTVNVLGDSIGAGVVEHLSRDDLRKYDSCNGAVDDTLPLSHNGNQDKAENDLNMEATSRLNVPCDKRMNCTLYNSKGVQNMGFEISRRPVFGVWNRQGRCARLSRMVKRNLLLVLLVFGAVVGFAIGAIINDPVNRITDPEEKATVLMLINFPGELFMNMLKMIIIPLVVASLITAVSTLNPDVAGRIGRRTMIYYISTMLLAALLGLTLVMAIRPGLRGDNGTEENGERNLKHRNLDSLLDMIRNCFPSNLFEAAISQKKTRYRSAPARFKTYNVTGTEFIRLESDEEIVAVHSNGTVNVTTIRKELYAGSDTVPAGTTSSPGRMNILGLSVFSIVLGIVLGKMREKGRPVVEFFSTLNQAIMMIVLLIMWLAPVAVCSLVAARIAAMEDVLNVIGKLALYLVTILCGLLIHSLVLLPLVFFVITRNNPYRFMKGVGDALMTAFGIASSAATLPTTIRCVEENNKIDPRISRFMLPLGATINMDGLSIARVVATIFIAQLNNISMSPGRIVIVCLMAVAVSFGAAGIPGSGVMQIILLQAVNLPLHDWGLLLAVEWIIDRSVTLVNVLGDAMGTGIVQHLSRDDLASLMKDEATAFDQSENNPEQLLSSGV</sequence>
<evidence type="ECO:0000256" key="7">
    <source>
        <dbReference type="ARBA" id="ARBA00023180"/>
    </source>
</evidence>
<name>A0ABN8NG24_9CNID</name>
<accession>A0ABN8NG24</accession>
<feature type="transmembrane region" description="Helical" evidence="8">
    <location>
        <begin position="1353"/>
        <end position="1370"/>
    </location>
</feature>
<dbReference type="PANTHER" id="PTHR11958:SF63">
    <property type="entry name" value="AMINO ACID TRANSPORTER"/>
    <property type="match status" value="1"/>
</dbReference>
<feature type="transmembrane region" description="Helical" evidence="8">
    <location>
        <begin position="1000"/>
        <end position="1023"/>
    </location>
</feature>
<comment type="subcellular location">
    <subcellularLocation>
        <location evidence="1">Membrane</location>
        <topology evidence="1">Multi-pass membrane protein</topology>
    </subcellularLocation>
</comment>
<comment type="caution">
    <text evidence="9">The sequence shown here is derived from an EMBL/GenBank/DDBJ whole genome shotgun (WGS) entry which is preliminary data.</text>
</comment>
<keyword evidence="3 8" id="KW-0812">Transmembrane</keyword>
<keyword evidence="4" id="KW-0769">Symport</keyword>
<dbReference type="Proteomes" id="UP001159405">
    <property type="component" value="Unassembled WGS sequence"/>
</dbReference>
<evidence type="ECO:0000313" key="9">
    <source>
        <dbReference type="EMBL" id="CAH3105953.1"/>
    </source>
</evidence>
<feature type="transmembrane region" description="Helical" evidence="8">
    <location>
        <begin position="113"/>
        <end position="134"/>
    </location>
</feature>
<protein>
    <recommendedName>
        <fullName evidence="11">Amino acid transporter</fullName>
    </recommendedName>
</protein>
<dbReference type="Gene3D" id="1.10.3860.10">
    <property type="entry name" value="Sodium:dicarboxylate symporter"/>
    <property type="match status" value="3"/>
</dbReference>
<proteinExistence type="predicted"/>
<feature type="transmembrane region" description="Helical" evidence="8">
    <location>
        <begin position="1220"/>
        <end position="1241"/>
    </location>
</feature>
<dbReference type="EMBL" id="CALNXK010000018">
    <property type="protein sequence ID" value="CAH3105953.1"/>
    <property type="molecule type" value="Genomic_DNA"/>
</dbReference>
<feature type="transmembrane region" description="Helical" evidence="8">
    <location>
        <begin position="826"/>
        <end position="850"/>
    </location>
</feature>
<feature type="transmembrane region" description="Helical" evidence="8">
    <location>
        <begin position="1390"/>
        <end position="1414"/>
    </location>
</feature>
<keyword evidence="2" id="KW-0813">Transport</keyword>
<evidence type="ECO:0000256" key="5">
    <source>
        <dbReference type="ARBA" id="ARBA00022989"/>
    </source>
</evidence>
<feature type="transmembrane region" description="Helical" evidence="8">
    <location>
        <begin position="974"/>
        <end position="994"/>
    </location>
</feature>
<keyword evidence="5 8" id="KW-1133">Transmembrane helix</keyword>
<dbReference type="InterPro" id="IPR001991">
    <property type="entry name" value="Na-dicarboxylate_symporter"/>
</dbReference>
<evidence type="ECO:0000256" key="4">
    <source>
        <dbReference type="ARBA" id="ARBA00022847"/>
    </source>
</evidence>
<gene>
    <name evidence="9" type="ORF">PLOB_00013929</name>
</gene>
<evidence type="ECO:0000256" key="6">
    <source>
        <dbReference type="ARBA" id="ARBA00023136"/>
    </source>
</evidence>
<feature type="transmembrane region" description="Helical" evidence="8">
    <location>
        <begin position="1183"/>
        <end position="1208"/>
    </location>
</feature>
<evidence type="ECO:0000256" key="2">
    <source>
        <dbReference type="ARBA" id="ARBA00022448"/>
    </source>
</evidence>
<evidence type="ECO:0000313" key="10">
    <source>
        <dbReference type="Proteomes" id="UP001159405"/>
    </source>
</evidence>
<feature type="transmembrane region" description="Helical" evidence="8">
    <location>
        <begin position="787"/>
        <end position="805"/>
    </location>
</feature>
<keyword evidence="6 8" id="KW-0472">Membrane</keyword>
<dbReference type="InterPro" id="IPR018107">
    <property type="entry name" value="Na-dicarboxylate_symporter_CS"/>
</dbReference>
<feature type="transmembrane region" description="Helical" evidence="8">
    <location>
        <begin position="619"/>
        <end position="643"/>
    </location>
</feature>
<feature type="transmembrane region" description="Helical" evidence="8">
    <location>
        <begin position="655"/>
        <end position="677"/>
    </location>
</feature>
<dbReference type="PRINTS" id="PR00173">
    <property type="entry name" value="EDTRNSPORT"/>
</dbReference>
<feature type="transmembrane region" description="Helical" evidence="8">
    <location>
        <begin position="247"/>
        <end position="264"/>
    </location>
</feature>
<dbReference type="PROSITE" id="PS00713">
    <property type="entry name" value="NA_DICARBOXYL_SYMP_1"/>
    <property type="match status" value="3"/>
</dbReference>
<dbReference type="PANTHER" id="PTHR11958">
    <property type="entry name" value="SODIUM/DICARBOXYLATE SYMPORTER-RELATED"/>
    <property type="match status" value="1"/>
</dbReference>
<dbReference type="SUPFAM" id="SSF118215">
    <property type="entry name" value="Proton glutamate symport protein"/>
    <property type="match status" value="3"/>
</dbReference>
<evidence type="ECO:0000256" key="8">
    <source>
        <dbReference type="SAM" id="Phobius"/>
    </source>
</evidence>
<dbReference type="PROSITE" id="PS00714">
    <property type="entry name" value="NA_DICARBOXYL_SYMP_2"/>
    <property type="match status" value="1"/>
</dbReference>
<feature type="transmembrane region" description="Helical" evidence="8">
    <location>
        <begin position="319"/>
        <end position="344"/>
    </location>
</feature>
<feature type="transmembrane region" description="Helical" evidence="8">
    <location>
        <begin position="31"/>
        <end position="50"/>
    </location>
</feature>
<evidence type="ECO:0000256" key="1">
    <source>
        <dbReference type="ARBA" id="ARBA00004141"/>
    </source>
</evidence>
<feature type="transmembrane region" description="Helical" evidence="8">
    <location>
        <begin position="574"/>
        <end position="593"/>
    </location>
</feature>
<feature type="transmembrane region" description="Helical" evidence="8">
    <location>
        <begin position="83"/>
        <end position="101"/>
    </location>
</feature>
<dbReference type="Pfam" id="PF00375">
    <property type="entry name" value="SDF"/>
    <property type="match status" value="3"/>
</dbReference>
<feature type="transmembrane region" description="Helical" evidence="8">
    <location>
        <begin position="1426"/>
        <end position="1452"/>
    </location>
</feature>
<feature type="transmembrane region" description="Helical" evidence="8">
    <location>
        <begin position="285"/>
        <end position="307"/>
    </location>
</feature>
<dbReference type="InterPro" id="IPR036458">
    <property type="entry name" value="Na:dicarbo_symporter_sf"/>
</dbReference>
<feature type="transmembrane region" description="Helical" evidence="8">
    <location>
        <begin position="1538"/>
        <end position="1565"/>
    </location>
</feature>